<evidence type="ECO:0000313" key="2">
    <source>
        <dbReference type="EMBL" id="THD08067.1"/>
    </source>
</evidence>
<organism evidence="2 3">
    <name type="scientific">Rhodanobacter lindaniclasticus</name>
    <dbReference type="NCBI Taxonomy" id="75310"/>
    <lineage>
        <taxon>Bacteria</taxon>
        <taxon>Pseudomonadati</taxon>
        <taxon>Pseudomonadota</taxon>
        <taxon>Gammaproteobacteria</taxon>
        <taxon>Lysobacterales</taxon>
        <taxon>Rhodanobacteraceae</taxon>
        <taxon>Rhodanobacter</taxon>
    </lineage>
</organism>
<proteinExistence type="predicted"/>
<dbReference type="PROSITE" id="PS50943">
    <property type="entry name" value="HTH_CROC1"/>
    <property type="match status" value="1"/>
</dbReference>
<dbReference type="Pfam" id="PF21716">
    <property type="entry name" value="dnstrm_HI1420"/>
    <property type="match status" value="1"/>
</dbReference>
<evidence type="ECO:0000313" key="3">
    <source>
        <dbReference type="Proteomes" id="UP000306317"/>
    </source>
</evidence>
<reference evidence="2 3" key="1">
    <citation type="submission" date="2017-02" db="EMBL/GenBank/DDBJ databases">
        <title>Whole genome sequencing of Rhodanobacter lindaniclasticus DSM 17932.</title>
        <authorList>
            <person name="Kumar S."/>
            <person name="Patil P."/>
            <person name="Patil P.B."/>
        </authorList>
    </citation>
    <scope>NUCLEOTIDE SEQUENCE [LARGE SCALE GENOMIC DNA]</scope>
    <source>
        <strain evidence="2 3">DSM 17932</strain>
    </source>
</reference>
<dbReference type="PANTHER" id="PTHR40275:SF1">
    <property type="entry name" value="SSL7038 PROTEIN"/>
    <property type="match status" value="1"/>
</dbReference>
<name>A0A4S3KHA0_9GAMM</name>
<dbReference type="SUPFAM" id="SSF47413">
    <property type="entry name" value="lambda repressor-like DNA-binding domains"/>
    <property type="match status" value="1"/>
</dbReference>
<dbReference type="RefSeq" id="WP_136258003.1">
    <property type="nucleotide sequence ID" value="NZ_MWIO01000019.1"/>
</dbReference>
<evidence type="ECO:0000259" key="1">
    <source>
        <dbReference type="PROSITE" id="PS50943"/>
    </source>
</evidence>
<keyword evidence="3" id="KW-1185">Reference proteome</keyword>
<dbReference type="AlphaFoldDB" id="A0A4S3KHA0"/>
<dbReference type="OrthoDB" id="9798416at2"/>
<dbReference type="PANTHER" id="PTHR40275">
    <property type="entry name" value="SSL7038 PROTEIN"/>
    <property type="match status" value="1"/>
</dbReference>
<dbReference type="EMBL" id="MWIO01000019">
    <property type="protein sequence ID" value="THD08067.1"/>
    <property type="molecule type" value="Genomic_DNA"/>
</dbReference>
<protein>
    <submittedName>
        <fullName evidence="2">Putative addiction module antidote protein</fullName>
    </submittedName>
</protein>
<dbReference type="Gene3D" id="1.10.260.40">
    <property type="entry name" value="lambda repressor-like DNA-binding domains"/>
    <property type="match status" value="1"/>
</dbReference>
<dbReference type="SMART" id="SM00530">
    <property type="entry name" value="HTH_XRE"/>
    <property type="match status" value="1"/>
</dbReference>
<gene>
    <name evidence="2" type="ORF">B1991_06985</name>
</gene>
<dbReference type="NCBIfam" id="TIGR02684">
    <property type="entry name" value="dnstrm_HI1420"/>
    <property type="match status" value="1"/>
</dbReference>
<comment type="caution">
    <text evidence="2">The sequence shown here is derived from an EMBL/GenBank/DDBJ whole genome shotgun (WGS) entry which is preliminary data.</text>
</comment>
<sequence>MKGVRENFSRYDTADYLKTEADIAAYLEACAEEAPNDATFMLKALGTVARARNMSQLAEATGMTRAGLYKALSGEGNPSLANTMKVAKALGYRLALVPDHD</sequence>
<dbReference type="InterPro" id="IPR001387">
    <property type="entry name" value="Cro/C1-type_HTH"/>
</dbReference>
<dbReference type="InterPro" id="IPR014057">
    <property type="entry name" value="HI1420"/>
</dbReference>
<dbReference type="InterPro" id="IPR010982">
    <property type="entry name" value="Lambda_DNA-bd_dom_sf"/>
</dbReference>
<dbReference type="Proteomes" id="UP000306317">
    <property type="component" value="Unassembled WGS sequence"/>
</dbReference>
<accession>A0A4S3KHA0</accession>
<dbReference type="CDD" id="cd00093">
    <property type="entry name" value="HTH_XRE"/>
    <property type="match status" value="1"/>
</dbReference>
<dbReference type="GO" id="GO:0003677">
    <property type="term" value="F:DNA binding"/>
    <property type="evidence" value="ECO:0007669"/>
    <property type="project" value="InterPro"/>
</dbReference>
<feature type="domain" description="HTH cro/C1-type" evidence="1">
    <location>
        <begin position="54"/>
        <end position="97"/>
    </location>
</feature>